<evidence type="ECO:0000256" key="4">
    <source>
        <dbReference type="ARBA" id="ARBA00022825"/>
    </source>
</evidence>
<dbReference type="RefSeq" id="WP_194260040.1">
    <property type="nucleotide sequence ID" value="NZ_JABCQG010000010.1"/>
</dbReference>
<keyword evidence="2" id="KW-0645">Protease</keyword>
<name>A0ABR9Y6L2_9PROT</name>
<sequence>MKRVQADAILNRPLALSLGRAGILKREIEASGVLAFFDDNDGWFSGAPVWRSGNVAAIGIGGVLLAGKGSFYPYVTCYGDIRESFDEALADDTVQAIVLAINSPGGMVSELFDLADHIYASRSKKPIVAILADEAYSAGYALASSAQTITVPRTGGSGSIGVIMMHTDLTKALSDAGIAVTVFRYGEHKAELNSVEPLTDGARERAQADIDRIGEMFIDLVARNRGLAPDAIRDMKAETFLGEDGVKLGLADAVMSPDAALEDLRANLT</sequence>
<keyword evidence="7" id="KW-1185">Reference proteome</keyword>
<dbReference type="PANTHER" id="PTHR33209:SF1">
    <property type="entry name" value="PEPTIDASE S49 DOMAIN-CONTAINING PROTEIN"/>
    <property type="match status" value="1"/>
</dbReference>
<comment type="caution">
    <text evidence="6">The sequence shown here is derived from an EMBL/GenBank/DDBJ whole genome shotgun (WGS) entry which is preliminary data.</text>
</comment>
<dbReference type="Gene3D" id="6.20.330.10">
    <property type="match status" value="1"/>
</dbReference>
<keyword evidence="4" id="KW-0720">Serine protease</keyword>
<dbReference type="SUPFAM" id="SSF52096">
    <property type="entry name" value="ClpP/crotonase"/>
    <property type="match status" value="1"/>
</dbReference>
<protein>
    <submittedName>
        <fullName evidence="6">S49 family peptidase</fullName>
    </submittedName>
</protein>
<feature type="domain" description="Peptidase S49" evidence="5">
    <location>
        <begin position="122"/>
        <end position="265"/>
    </location>
</feature>
<dbReference type="InterPro" id="IPR033855">
    <property type="entry name" value="Protein_C"/>
</dbReference>
<dbReference type="Gene3D" id="3.90.226.10">
    <property type="entry name" value="2-enoyl-CoA Hydratase, Chain A, domain 1"/>
    <property type="match status" value="1"/>
</dbReference>
<evidence type="ECO:0000256" key="1">
    <source>
        <dbReference type="ARBA" id="ARBA00008683"/>
    </source>
</evidence>
<dbReference type="InterPro" id="IPR029045">
    <property type="entry name" value="ClpP/crotonase-like_dom_sf"/>
</dbReference>
<evidence type="ECO:0000313" key="7">
    <source>
        <dbReference type="Proteomes" id="UP000623107"/>
    </source>
</evidence>
<dbReference type="CDD" id="cd07022">
    <property type="entry name" value="S49_Sppa_36K_type"/>
    <property type="match status" value="1"/>
</dbReference>
<dbReference type="EMBL" id="JABCQG010000010">
    <property type="protein sequence ID" value="MBF0859411.1"/>
    <property type="molecule type" value="Genomic_DNA"/>
</dbReference>
<proteinExistence type="inferred from homology"/>
<reference evidence="6 7" key="2">
    <citation type="submission" date="2020-11" db="EMBL/GenBank/DDBJ databases">
        <title>Description of novel Gluconobacter species.</title>
        <authorList>
            <person name="Cleenwerck I."/>
            <person name="Cnockaert M."/>
            <person name="Borremans W."/>
            <person name="Wieme A.D."/>
            <person name="De Vuyst L."/>
            <person name="Vandamme P."/>
        </authorList>
    </citation>
    <scope>NUCLEOTIDE SEQUENCE [LARGE SCALE GENOMIC DNA]</scope>
    <source>
        <strain evidence="6 7">LMG 31484</strain>
    </source>
</reference>
<evidence type="ECO:0000259" key="5">
    <source>
        <dbReference type="Pfam" id="PF01343"/>
    </source>
</evidence>
<evidence type="ECO:0000313" key="6">
    <source>
        <dbReference type="EMBL" id="MBF0859411.1"/>
    </source>
</evidence>
<organism evidence="6 7">
    <name type="scientific">Gluconobacter vitians</name>
    <dbReference type="NCBI Taxonomy" id="2728102"/>
    <lineage>
        <taxon>Bacteria</taxon>
        <taxon>Pseudomonadati</taxon>
        <taxon>Pseudomonadota</taxon>
        <taxon>Alphaproteobacteria</taxon>
        <taxon>Acetobacterales</taxon>
        <taxon>Acetobacteraceae</taxon>
        <taxon>Gluconobacter</taxon>
    </lineage>
</organism>
<keyword evidence="3" id="KW-0378">Hydrolase</keyword>
<gene>
    <name evidence="6" type="ORF">HKD24_09310</name>
</gene>
<evidence type="ECO:0000256" key="3">
    <source>
        <dbReference type="ARBA" id="ARBA00022801"/>
    </source>
</evidence>
<accession>A0ABR9Y6L2</accession>
<reference evidence="7" key="1">
    <citation type="submission" date="2020-04" db="EMBL/GenBank/DDBJ databases">
        <title>Description of novel Gluconacetobacter.</title>
        <authorList>
            <person name="Sombolestani A."/>
        </authorList>
    </citation>
    <scope>NUCLEOTIDE SEQUENCE [LARGE SCALE GENOMIC DNA]</scope>
    <source>
        <strain evidence="7">LMG 31484</strain>
    </source>
</reference>
<dbReference type="Proteomes" id="UP000623107">
    <property type="component" value="Unassembled WGS sequence"/>
</dbReference>
<comment type="similarity">
    <text evidence="1">Belongs to the peptidase S49 family.</text>
</comment>
<evidence type="ECO:0000256" key="2">
    <source>
        <dbReference type="ARBA" id="ARBA00022670"/>
    </source>
</evidence>
<dbReference type="PANTHER" id="PTHR33209">
    <property type="entry name" value="PROTEASE 4"/>
    <property type="match status" value="1"/>
</dbReference>
<dbReference type="Pfam" id="PF01343">
    <property type="entry name" value="Peptidase_S49"/>
    <property type="match status" value="1"/>
</dbReference>
<dbReference type="InterPro" id="IPR002142">
    <property type="entry name" value="Peptidase_S49"/>
</dbReference>